<accession>A0A2N5C466</accession>
<evidence type="ECO:0000256" key="11">
    <source>
        <dbReference type="ARBA" id="ARBA00023235"/>
    </source>
</evidence>
<comment type="similarity">
    <text evidence="3 19">In the N-terminal section; belongs to the NnrE/AIBP family.</text>
</comment>
<reference evidence="23 24" key="1">
    <citation type="submission" date="2017-12" db="EMBL/GenBank/DDBJ databases">
        <title>Genome sequence of the active heterotrophic nitrifier-denitrifier, Cupriavidus pauculus UM1.</title>
        <authorList>
            <person name="Putonti C."/>
            <person name="Castignetti D."/>
        </authorList>
    </citation>
    <scope>NUCLEOTIDE SEQUENCE [LARGE SCALE GENOMIC DNA]</scope>
    <source>
        <strain evidence="23 24">UM1</strain>
    </source>
</reference>
<dbReference type="PROSITE" id="PS51383">
    <property type="entry name" value="YJEF_C_3"/>
    <property type="match status" value="1"/>
</dbReference>
<comment type="similarity">
    <text evidence="17">Belongs to the NnrD/CARKD family.</text>
</comment>
<dbReference type="NCBIfam" id="TIGR00197">
    <property type="entry name" value="yjeF_nterm"/>
    <property type="match status" value="1"/>
</dbReference>
<dbReference type="Proteomes" id="UP000234341">
    <property type="component" value="Unassembled WGS sequence"/>
</dbReference>
<comment type="catalytic activity">
    <reaction evidence="1 18 19">
        <text>(6R)-NADHX = (6S)-NADHX</text>
        <dbReference type="Rhea" id="RHEA:32215"/>
        <dbReference type="ChEBI" id="CHEBI:64074"/>
        <dbReference type="ChEBI" id="CHEBI:64075"/>
        <dbReference type="EC" id="5.1.99.6"/>
    </reaction>
</comment>
<feature type="binding site" evidence="17">
    <location>
        <position position="300"/>
    </location>
    <ligand>
        <name>(6S)-NADPHX</name>
        <dbReference type="ChEBI" id="CHEBI:64076"/>
    </ligand>
</feature>
<organism evidence="23 24">
    <name type="scientific">Cupriavidus pauculus</name>
    <dbReference type="NCBI Taxonomy" id="82633"/>
    <lineage>
        <taxon>Bacteria</taxon>
        <taxon>Pseudomonadati</taxon>
        <taxon>Pseudomonadota</taxon>
        <taxon>Betaproteobacteria</taxon>
        <taxon>Burkholderiales</taxon>
        <taxon>Burkholderiaceae</taxon>
        <taxon>Cupriavidus</taxon>
    </lineage>
</organism>
<dbReference type="NCBIfam" id="TIGR00196">
    <property type="entry name" value="yjeF_cterm"/>
    <property type="match status" value="1"/>
</dbReference>
<dbReference type="AlphaFoldDB" id="A0A2N5C466"/>
<feature type="binding site" evidence="18">
    <location>
        <begin position="97"/>
        <end position="101"/>
    </location>
    <ligand>
        <name>(6S)-NADPHX</name>
        <dbReference type="ChEBI" id="CHEBI:64076"/>
    </ligand>
</feature>
<dbReference type="InterPro" id="IPR000631">
    <property type="entry name" value="CARKD"/>
</dbReference>
<dbReference type="GO" id="GO:0005524">
    <property type="term" value="F:ATP binding"/>
    <property type="evidence" value="ECO:0007669"/>
    <property type="project" value="UniProtKB-UniRule"/>
</dbReference>
<dbReference type="PROSITE" id="PS01050">
    <property type="entry name" value="YJEF_C_2"/>
    <property type="match status" value="1"/>
</dbReference>
<evidence type="ECO:0000256" key="6">
    <source>
        <dbReference type="ARBA" id="ARBA00022741"/>
    </source>
</evidence>
<feature type="binding site" evidence="18">
    <location>
        <position position="204"/>
    </location>
    <ligand>
        <name>K(+)</name>
        <dbReference type="ChEBI" id="CHEBI:29103"/>
    </ligand>
</feature>
<dbReference type="PANTHER" id="PTHR12592">
    <property type="entry name" value="ATP-DEPENDENT (S)-NAD(P)H-HYDRATE DEHYDRATASE FAMILY MEMBER"/>
    <property type="match status" value="1"/>
</dbReference>
<comment type="caution">
    <text evidence="18">Lacks conserved residue(s) required for the propagation of feature annotation.</text>
</comment>
<comment type="caution">
    <text evidence="23">The sequence shown here is derived from an EMBL/GenBank/DDBJ whole genome shotgun (WGS) entry which is preliminary data.</text>
</comment>
<dbReference type="SUPFAM" id="SSF53613">
    <property type="entry name" value="Ribokinase-like"/>
    <property type="match status" value="1"/>
</dbReference>
<evidence type="ECO:0000256" key="18">
    <source>
        <dbReference type="HAMAP-Rule" id="MF_01966"/>
    </source>
</evidence>
<dbReference type="GO" id="GO:0052856">
    <property type="term" value="F:NAD(P)HX epimerase activity"/>
    <property type="evidence" value="ECO:0007669"/>
    <property type="project" value="UniProtKB-UniRule"/>
</dbReference>
<dbReference type="Pfam" id="PF03853">
    <property type="entry name" value="YjeF_N"/>
    <property type="match status" value="1"/>
</dbReference>
<protein>
    <recommendedName>
        <fullName evidence="19">Bifunctional NAD(P)H-hydrate repair enzyme</fullName>
    </recommendedName>
    <alternativeName>
        <fullName evidence="19">Nicotinamide nucleotide repair protein</fullName>
    </alternativeName>
    <domain>
        <recommendedName>
            <fullName evidence="19">ADP-dependent (S)-NAD(P)H-hydrate dehydratase</fullName>
            <ecNumber evidence="19">4.2.1.136</ecNumber>
        </recommendedName>
        <alternativeName>
            <fullName evidence="19">ADP-dependent NAD(P)HX dehydratase</fullName>
        </alternativeName>
    </domain>
    <domain>
        <recommendedName>
            <fullName evidence="19">NAD(P)H-hydrate epimerase</fullName>
            <ecNumber evidence="19">5.1.99.6</ecNumber>
        </recommendedName>
    </domain>
</protein>
<evidence type="ECO:0000256" key="17">
    <source>
        <dbReference type="HAMAP-Rule" id="MF_01965"/>
    </source>
</evidence>
<evidence type="ECO:0000256" key="10">
    <source>
        <dbReference type="ARBA" id="ARBA00023027"/>
    </source>
</evidence>
<evidence type="ECO:0000256" key="12">
    <source>
        <dbReference type="ARBA" id="ARBA00023239"/>
    </source>
</evidence>
<feature type="binding site" evidence="17">
    <location>
        <position position="415"/>
    </location>
    <ligand>
        <name>(6S)-NADPHX</name>
        <dbReference type="ChEBI" id="CHEBI:64076"/>
    </ligand>
</feature>
<evidence type="ECO:0000256" key="20">
    <source>
        <dbReference type="SAM" id="MobiDB-lite"/>
    </source>
</evidence>
<name>A0A2N5C466_9BURK</name>
<keyword evidence="10 17" id="KW-0520">NAD</keyword>
<comment type="catalytic activity">
    <reaction evidence="15 17 19">
        <text>(6S)-NADHX + ADP = AMP + phosphate + NADH + H(+)</text>
        <dbReference type="Rhea" id="RHEA:32223"/>
        <dbReference type="ChEBI" id="CHEBI:15378"/>
        <dbReference type="ChEBI" id="CHEBI:43474"/>
        <dbReference type="ChEBI" id="CHEBI:57945"/>
        <dbReference type="ChEBI" id="CHEBI:64074"/>
        <dbReference type="ChEBI" id="CHEBI:456215"/>
        <dbReference type="ChEBI" id="CHEBI:456216"/>
        <dbReference type="EC" id="4.2.1.136"/>
    </reaction>
</comment>
<dbReference type="EC" id="5.1.99.6" evidence="19"/>
<dbReference type="HAMAP" id="MF_01966">
    <property type="entry name" value="NADHX_epimerase"/>
    <property type="match status" value="1"/>
</dbReference>
<dbReference type="InterPro" id="IPR004443">
    <property type="entry name" value="YjeF_N_dom"/>
</dbReference>
<dbReference type="STRING" id="82633.GCA_000974605_02923"/>
<keyword evidence="5 18" id="KW-0479">Metal-binding</keyword>
<feature type="compositionally biased region" description="Low complexity" evidence="20">
    <location>
        <begin position="7"/>
        <end position="22"/>
    </location>
</feature>
<evidence type="ECO:0000259" key="22">
    <source>
        <dbReference type="PROSITE" id="PS51385"/>
    </source>
</evidence>
<evidence type="ECO:0000256" key="15">
    <source>
        <dbReference type="ARBA" id="ARBA00048238"/>
    </source>
</evidence>
<evidence type="ECO:0000256" key="13">
    <source>
        <dbReference type="ARBA" id="ARBA00023268"/>
    </source>
</evidence>
<comment type="cofactor">
    <cofactor evidence="18 19">
        <name>K(+)</name>
        <dbReference type="ChEBI" id="CHEBI:29103"/>
    </cofactor>
    <text evidence="18 19">Binds 1 potassium ion per subunit.</text>
</comment>
<evidence type="ECO:0000256" key="2">
    <source>
        <dbReference type="ARBA" id="ARBA00000909"/>
    </source>
</evidence>
<comment type="function">
    <text evidence="14 19">Bifunctional enzyme that catalyzes the epimerization of the S- and R-forms of NAD(P)HX and the dehydration of the S-form of NAD(P)HX at the expense of ADP, which is converted to AMP. This allows the repair of both epimers of NAD(P)HX, a damaged form of NAD(P)H that is a result of enzymatic or heat-dependent hydration.</text>
</comment>
<feature type="domain" description="YjeF N-terminal" evidence="22">
    <location>
        <begin position="52"/>
        <end position="257"/>
    </location>
</feature>
<comment type="function">
    <text evidence="17">Catalyzes the dehydration of the S-form of NAD(P)HX at the expense of ADP, which is converted to AMP. Together with NAD(P)HX epimerase, which catalyzes the epimerization of the S- and R-forms, the enzyme allows the repair of both epimers of NAD(P)HX, a damaged form of NAD(P)H that is a result of enzymatic or heat-dependent hydration.</text>
</comment>
<keyword evidence="8 17" id="KW-0521">NADP</keyword>
<evidence type="ECO:0000256" key="1">
    <source>
        <dbReference type="ARBA" id="ARBA00000013"/>
    </source>
</evidence>
<evidence type="ECO:0000259" key="21">
    <source>
        <dbReference type="PROSITE" id="PS51383"/>
    </source>
</evidence>
<evidence type="ECO:0000256" key="9">
    <source>
        <dbReference type="ARBA" id="ARBA00022958"/>
    </source>
</evidence>
<comment type="cofactor">
    <cofactor evidence="17">
        <name>Mg(2+)</name>
        <dbReference type="ChEBI" id="CHEBI:18420"/>
    </cofactor>
</comment>
<dbReference type="EMBL" id="PJRP01000021">
    <property type="protein sequence ID" value="PLP97011.1"/>
    <property type="molecule type" value="Genomic_DNA"/>
</dbReference>
<proteinExistence type="inferred from homology"/>
<dbReference type="Gene3D" id="3.40.50.10260">
    <property type="entry name" value="YjeF N-terminal domain"/>
    <property type="match status" value="1"/>
</dbReference>
<evidence type="ECO:0000256" key="19">
    <source>
        <dbReference type="PIRNR" id="PIRNR017184"/>
    </source>
</evidence>
<dbReference type="RefSeq" id="WP_101685018.1">
    <property type="nucleotide sequence ID" value="NZ_PJRP01000021.1"/>
</dbReference>
<feature type="binding site" evidence="18">
    <location>
        <position position="201"/>
    </location>
    <ligand>
        <name>(6S)-NADPHX</name>
        <dbReference type="ChEBI" id="CHEBI:64076"/>
    </ligand>
</feature>
<gene>
    <name evidence="17" type="primary">nnrD</name>
    <name evidence="18" type="synonym">nnrE</name>
    <name evidence="23" type="ORF">CYJ10_29690</name>
</gene>
<evidence type="ECO:0000313" key="24">
    <source>
        <dbReference type="Proteomes" id="UP000234341"/>
    </source>
</evidence>
<feature type="domain" description="YjeF C-terminal" evidence="21">
    <location>
        <begin position="265"/>
        <end position="543"/>
    </location>
</feature>
<dbReference type="GO" id="GO:0046496">
    <property type="term" value="P:nicotinamide nucleotide metabolic process"/>
    <property type="evidence" value="ECO:0007669"/>
    <property type="project" value="UniProtKB-UniRule"/>
</dbReference>
<comment type="catalytic activity">
    <reaction evidence="2 18 19">
        <text>(6R)-NADPHX = (6S)-NADPHX</text>
        <dbReference type="Rhea" id="RHEA:32227"/>
        <dbReference type="ChEBI" id="CHEBI:64076"/>
        <dbReference type="ChEBI" id="CHEBI:64077"/>
        <dbReference type="EC" id="5.1.99.6"/>
    </reaction>
</comment>
<dbReference type="PROSITE" id="PS51385">
    <property type="entry name" value="YJEF_N"/>
    <property type="match status" value="1"/>
</dbReference>
<keyword evidence="11 18" id="KW-0413">Isomerase</keyword>
<dbReference type="Gene3D" id="3.40.1190.20">
    <property type="match status" value="1"/>
</dbReference>
<comment type="function">
    <text evidence="18">Catalyzes the epimerization of the S- and R-forms of NAD(P)HX, a damaged form of NAD(P)H that is a result of enzymatic or heat-dependent hydration. This is a prerequisite for the S-specific NAD(P)H-hydrate dehydratase to allow the repair of both epimers of NAD(P)HX.</text>
</comment>
<dbReference type="PANTHER" id="PTHR12592:SF0">
    <property type="entry name" value="ATP-DEPENDENT (S)-NAD(P)H-HYDRATE DEHYDRATASE"/>
    <property type="match status" value="1"/>
</dbReference>
<evidence type="ECO:0000256" key="4">
    <source>
        <dbReference type="ARBA" id="ARBA00009524"/>
    </source>
</evidence>
<feature type="binding site" evidence="17">
    <location>
        <begin position="452"/>
        <end position="456"/>
    </location>
    <ligand>
        <name>AMP</name>
        <dbReference type="ChEBI" id="CHEBI:456215"/>
    </ligand>
</feature>
<dbReference type="HAMAP" id="MF_01965">
    <property type="entry name" value="NADHX_dehydratase"/>
    <property type="match status" value="1"/>
</dbReference>
<dbReference type="EC" id="4.2.1.136" evidence="19"/>
<feature type="binding site" evidence="18">
    <location>
        <begin position="172"/>
        <end position="178"/>
    </location>
    <ligand>
        <name>(6S)-NADPHX</name>
        <dbReference type="ChEBI" id="CHEBI:64076"/>
    </ligand>
</feature>
<dbReference type="InterPro" id="IPR036652">
    <property type="entry name" value="YjeF_N_dom_sf"/>
</dbReference>
<dbReference type="GO" id="GO:0046872">
    <property type="term" value="F:metal ion binding"/>
    <property type="evidence" value="ECO:0007669"/>
    <property type="project" value="UniProtKB-UniRule"/>
</dbReference>
<keyword evidence="13" id="KW-0511">Multifunctional enzyme</keyword>
<keyword evidence="6 17" id="KW-0547">Nucleotide-binding</keyword>
<evidence type="ECO:0000313" key="23">
    <source>
        <dbReference type="EMBL" id="PLP97011.1"/>
    </source>
</evidence>
<dbReference type="CDD" id="cd01171">
    <property type="entry name" value="YXKO-related"/>
    <property type="match status" value="1"/>
</dbReference>
<dbReference type="InterPro" id="IPR017953">
    <property type="entry name" value="Carbohydrate_kinase_pred_CS"/>
</dbReference>
<evidence type="ECO:0000256" key="16">
    <source>
        <dbReference type="ARBA" id="ARBA00049209"/>
    </source>
</evidence>
<dbReference type="InterPro" id="IPR029056">
    <property type="entry name" value="Ribokinase-like"/>
</dbReference>
<dbReference type="GO" id="GO:0052855">
    <property type="term" value="F:ADP-dependent NAD(P)H-hydrate dehydratase activity"/>
    <property type="evidence" value="ECO:0007669"/>
    <property type="project" value="UniProtKB-UniRule"/>
</dbReference>
<feature type="binding site" evidence="18">
    <location>
        <position position="98"/>
    </location>
    <ligand>
        <name>K(+)</name>
        <dbReference type="ChEBI" id="CHEBI:29103"/>
    </ligand>
</feature>
<dbReference type="OrthoDB" id="9806925at2"/>
<feature type="region of interest" description="Disordered" evidence="20">
    <location>
        <begin position="1"/>
        <end position="28"/>
    </location>
</feature>
<evidence type="ECO:0000256" key="3">
    <source>
        <dbReference type="ARBA" id="ARBA00006001"/>
    </source>
</evidence>
<keyword evidence="9 18" id="KW-0630">Potassium</keyword>
<feature type="binding site" evidence="18">
    <location>
        <position position="168"/>
    </location>
    <ligand>
        <name>K(+)</name>
        <dbReference type="ChEBI" id="CHEBI:29103"/>
    </ligand>
</feature>
<evidence type="ECO:0000256" key="8">
    <source>
        <dbReference type="ARBA" id="ARBA00022857"/>
    </source>
</evidence>
<comment type="similarity">
    <text evidence="18">Belongs to the NnrE/AIBP family.</text>
</comment>
<evidence type="ECO:0000256" key="5">
    <source>
        <dbReference type="ARBA" id="ARBA00022723"/>
    </source>
</evidence>
<dbReference type="InterPro" id="IPR030677">
    <property type="entry name" value="Nnr"/>
</dbReference>
<dbReference type="GO" id="GO:0110051">
    <property type="term" value="P:metabolite repair"/>
    <property type="evidence" value="ECO:0007669"/>
    <property type="project" value="TreeGrafter"/>
</dbReference>
<feature type="binding site" evidence="17">
    <location>
        <position position="356"/>
    </location>
    <ligand>
        <name>(6S)-NADPHX</name>
        <dbReference type="ChEBI" id="CHEBI:64076"/>
    </ligand>
</feature>
<evidence type="ECO:0000256" key="7">
    <source>
        <dbReference type="ARBA" id="ARBA00022840"/>
    </source>
</evidence>
<dbReference type="PIRSF" id="PIRSF017184">
    <property type="entry name" value="Nnr"/>
    <property type="match status" value="1"/>
</dbReference>
<dbReference type="SUPFAM" id="SSF64153">
    <property type="entry name" value="YjeF N-terminal domain-like"/>
    <property type="match status" value="1"/>
</dbReference>
<feature type="binding site" evidence="17">
    <location>
        <position position="482"/>
    </location>
    <ligand>
        <name>AMP</name>
        <dbReference type="ChEBI" id="CHEBI:456215"/>
    </ligand>
</feature>
<evidence type="ECO:0000256" key="14">
    <source>
        <dbReference type="ARBA" id="ARBA00025153"/>
    </source>
</evidence>
<keyword evidence="12 17" id="KW-0456">Lyase</keyword>
<comment type="similarity">
    <text evidence="4 19">In the C-terminal section; belongs to the NnrD/CARKD family.</text>
</comment>
<comment type="subunit">
    <text evidence="17">Homotetramer.</text>
</comment>
<comment type="catalytic activity">
    <reaction evidence="16 17 19">
        <text>(6S)-NADPHX + ADP = AMP + phosphate + NADPH + H(+)</text>
        <dbReference type="Rhea" id="RHEA:32235"/>
        <dbReference type="ChEBI" id="CHEBI:15378"/>
        <dbReference type="ChEBI" id="CHEBI:43474"/>
        <dbReference type="ChEBI" id="CHEBI:57783"/>
        <dbReference type="ChEBI" id="CHEBI:64076"/>
        <dbReference type="ChEBI" id="CHEBI:456215"/>
        <dbReference type="ChEBI" id="CHEBI:456216"/>
        <dbReference type="EC" id="4.2.1.136"/>
    </reaction>
</comment>
<feature type="binding site" evidence="17">
    <location>
        <position position="483"/>
    </location>
    <ligand>
        <name>(6S)-NADPHX</name>
        <dbReference type="ChEBI" id="CHEBI:64076"/>
    </ligand>
</feature>
<dbReference type="Pfam" id="PF01256">
    <property type="entry name" value="Carb_kinase"/>
    <property type="match status" value="1"/>
</dbReference>
<sequence length="549" mass="55811">MNTDVLSSASPSATPSSGPSAGQTGNADAAPAWIPLDAVGDDPTPLYDVATIRRVEQASLDATPPFTLMSRAGAAAAGWIHQHVPSGRILFLAGRGNNGGDALVAATRLHQAGRLVEAWLIAEADQLPADAARAWFEARTAGVPLLAMHPDPDAALPPWPNGCVAVVDGLLGIGLNRAADGDVARWIAHLNGSHLPVYALDIPSGLFADTGAGQPAVRAHRTLTFLAAKPGLLTLDGRDCAGAIDIAPLGLDYPPAERPVAIVNQPGAFLHALPRREHASNKGRFGSLAVIGGNHGMTGAPLLGARAALHLGAGRVHVGFLAQPAPAIDPVHPELMLHPVAELSLDTMSAFVAGPGMGSGTAARKLLVHLIDVCANAEPPLPLVLDADALNLLAADETLNQSLIDSGLDYVMTPHPLEAARLLGSNVADVQRDRLAAAHALATRWQATVVLKGSGTVIATAENAPATINPTGNAGLSTAGTGDVLAGMIGALLAQGVPLLAAARAGVWIHGRAADRLVDAGTGPAGLTASELYLPARAIFNALLQGGAA</sequence>
<keyword evidence="7 17" id="KW-0067">ATP-binding</keyword>